<dbReference type="GO" id="GO:0005829">
    <property type="term" value="C:cytosol"/>
    <property type="evidence" value="ECO:0007669"/>
    <property type="project" value="TreeGrafter"/>
</dbReference>
<proteinExistence type="inferred from homology"/>
<dbReference type="Proteomes" id="UP001301140">
    <property type="component" value="Unassembled WGS sequence"/>
</dbReference>
<keyword evidence="5 9" id="KW-0808">Transferase</keyword>
<evidence type="ECO:0000313" key="11">
    <source>
        <dbReference type="EMBL" id="MDF1585585.1"/>
    </source>
</evidence>
<comment type="similarity">
    <text evidence="9">Belongs to the DHPS family.</text>
</comment>
<comment type="pathway">
    <text evidence="3 9">Cofactor biosynthesis; tetrahydrofolate biosynthesis; 7,8-dihydrofolate from 2-amino-4-hydroxy-6-hydroxymethyl-7,8-dihydropteridine diphosphate and 4-aminobenzoate: step 1/2.</text>
</comment>
<evidence type="ECO:0000256" key="4">
    <source>
        <dbReference type="ARBA" id="ARBA00012458"/>
    </source>
</evidence>
<evidence type="ECO:0000259" key="10">
    <source>
        <dbReference type="PROSITE" id="PS50972"/>
    </source>
</evidence>
<reference evidence="11 12" key="1">
    <citation type="submission" date="2023-03" db="EMBL/GenBank/DDBJ databases">
        <title>YIM 152171 draft genome.</title>
        <authorList>
            <person name="Yang Z."/>
        </authorList>
    </citation>
    <scope>NUCLEOTIDE SEQUENCE [LARGE SCALE GENOMIC DNA]</scope>
    <source>
        <strain evidence="11 12">YIM 152171</strain>
    </source>
</reference>
<keyword evidence="6 9" id="KW-0479">Metal-binding</keyword>
<name>A0AAP3XQT1_9PROT</name>
<dbReference type="SUPFAM" id="SSF51717">
    <property type="entry name" value="Dihydropteroate synthetase-like"/>
    <property type="match status" value="1"/>
</dbReference>
<comment type="caution">
    <text evidence="11">The sequence shown here is derived from an EMBL/GenBank/DDBJ whole genome shotgun (WGS) entry which is preliminary data.</text>
</comment>
<protein>
    <recommendedName>
        <fullName evidence="4 9">Dihydropteroate synthase</fullName>
        <shortName evidence="9">DHPS</shortName>
        <ecNumber evidence="4 9">2.5.1.15</ecNumber>
    </recommendedName>
    <alternativeName>
        <fullName evidence="9">Dihydropteroate pyrophosphorylase</fullName>
    </alternativeName>
</protein>
<dbReference type="InterPro" id="IPR000489">
    <property type="entry name" value="Pterin-binding_dom"/>
</dbReference>
<dbReference type="EMBL" id="JARGEQ010000025">
    <property type="protein sequence ID" value="MDF1585585.1"/>
    <property type="molecule type" value="Genomic_DNA"/>
</dbReference>
<feature type="domain" description="Pterin-binding" evidence="10">
    <location>
        <begin position="14"/>
        <end position="267"/>
    </location>
</feature>
<evidence type="ECO:0000256" key="1">
    <source>
        <dbReference type="ARBA" id="ARBA00000012"/>
    </source>
</evidence>
<dbReference type="CDD" id="cd00739">
    <property type="entry name" value="DHPS"/>
    <property type="match status" value="1"/>
</dbReference>
<gene>
    <name evidence="11" type="primary">folP</name>
    <name evidence="11" type="ORF">PZ740_04185</name>
</gene>
<keyword evidence="12" id="KW-1185">Reference proteome</keyword>
<keyword evidence="8 9" id="KW-0289">Folate biosynthesis</keyword>
<organism evidence="11 12">
    <name type="scientific">Marinimicrococcus flavescens</name>
    <dbReference type="NCBI Taxonomy" id="3031815"/>
    <lineage>
        <taxon>Bacteria</taxon>
        <taxon>Pseudomonadati</taxon>
        <taxon>Pseudomonadota</taxon>
        <taxon>Alphaproteobacteria</taxon>
        <taxon>Geminicoccales</taxon>
        <taxon>Geminicoccaceae</taxon>
        <taxon>Marinimicrococcus</taxon>
    </lineage>
</organism>
<accession>A0AAP3XQT1</accession>
<dbReference type="GO" id="GO:0004156">
    <property type="term" value="F:dihydropteroate synthase activity"/>
    <property type="evidence" value="ECO:0007669"/>
    <property type="project" value="UniProtKB-EC"/>
</dbReference>
<dbReference type="EC" id="2.5.1.15" evidence="4 9"/>
<dbReference type="InterPro" id="IPR006390">
    <property type="entry name" value="DHP_synth_dom"/>
</dbReference>
<evidence type="ECO:0000256" key="7">
    <source>
        <dbReference type="ARBA" id="ARBA00022842"/>
    </source>
</evidence>
<comment type="function">
    <text evidence="9">Catalyzes the condensation of para-aminobenzoate (pABA) with 6-hydroxymethyl-7,8-dihydropterin diphosphate (DHPt-PP) to form 7,8-dihydropteroate (H2Pte), the immediate precursor of folate derivatives.</text>
</comment>
<dbReference type="PANTHER" id="PTHR20941:SF1">
    <property type="entry name" value="FOLIC ACID SYNTHESIS PROTEIN FOL1"/>
    <property type="match status" value="1"/>
</dbReference>
<dbReference type="GO" id="GO:0046654">
    <property type="term" value="P:tetrahydrofolate biosynthetic process"/>
    <property type="evidence" value="ECO:0007669"/>
    <property type="project" value="TreeGrafter"/>
</dbReference>
<evidence type="ECO:0000256" key="5">
    <source>
        <dbReference type="ARBA" id="ARBA00022679"/>
    </source>
</evidence>
<comment type="cofactor">
    <cofactor evidence="2 9">
        <name>Mg(2+)</name>
        <dbReference type="ChEBI" id="CHEBI:18420"/>
    </cofactor>
</comment>
<dbReference type="PROSITE" id="PS00793">
    <property type="entry name" value="DHPS_2"/>
    <property type="match status" value="1"/>
</dbReference>
<evidence type="ECO:0000256" key="2">
    <source>
        <dbReference type="ARBA" id="ARBA00001946"/>
    </source>
</evidence>
<evidence type="ECO:0000256" key="8">
    <source>
        <dbReference type="ARBA" id="ARBA00022909"/>
    </source>
</evidence>
<dbReference type="RefSeq" id="WP_327788003.1">
    <property type="nucleotide sequence ID" value="NZ_JARGEQ010000025.1"/>
</dbReference>
<evidence type="ECO:0000256" key="6">
    <source>
        <dbReference type="ARBA" id="ARBA00022723"/>
    </source>
</evidence>
<keyword evidence="7 9" id="KW-0460">Magnesium</keyword>
<dbReference type="GO" id="GO:0046872">
    <property type="term" value="F:metal ion binding"/>
    <property type="evidence" value="ECO:0007669"/>
    <property type="project" value="UniProtKB-KW"/>
</dbReference>
<sequence length="281" mass="30180">MTSTVSRLFAAPAPWLMGVVNVTPDSFTDGGRFLAAESAVAHGRALLADGAQLLDLGGESTAPGRSPIGAAEELARIEPVVRALAGEAVLSIDTYHAATAERCLELGARIINDVSAMRADLAMVELLRRHDCPVVLMHAKDGPLPHATDRPASFTDALQGVGDFLAERVDFAVKHGIAAERLVLDPGMGRFVSLDPADSFRLLEKFELLVERFRPIPLLIGTSRKGFLGVPMADRDPLSQLTALIAAAKGARFIRTHEVRMARQFLDAWRAMGQPLRAACD</sequence>
<dbReference type="PROSITE" id="PS00792">
    <property type="entry name" value="DHPS_1"/>
    <property type="match status" value="1"/>
</dbReference>
<dbReference type="GO" id="GO:0046656">
    <property type="term" value="P:folic acid biosynthetic process"/>
    <property type="evidence" value="ECO:0007669"/>
    <property type="project" value="UniProtKB-KW"/>
</dbReference>
<dbReference type="InterPro" id="IPR045031">
    <property type="entry name" value="DHP_synth-like"/>
</dbReference>
<dbReference type="Pfam" id="PF00809">
    <property type="entry name" value="Pterin_bind"/>
    <property type="match status" value="1"/>
</dbReference>
<comment type="catalytic activity">
    <reaction evidence="1">
        <text>(7,8-dihydropterin-6-yl)methyl diphosphate + 4-aminobenzoate = 7,8-dihydropteroate + diphosphate</text>
        <dbReference type="Rhea" id="RHEA:19949"/>
        <dbReference type="ChEBI" id="CHEBI:17836"/>
        <dbReference type="ChEBI" id="CHEBI:17839"/>
        <dbReference type="ChEBI" id="CHEBI:33019"/>
        <dbReference type="ChEBI" id="CHEBI:72950"/>
        <dbReference type="EC" id="2.5.1.15"/>
    </reaction>
</comment>
<evidence type="ECO:0000256" key="9">
    <source>
        <dbReference type="RuleBase" id="RU361205"/>
    </source>
</evidence>
<dbReference type="InterPro" id="IPR011005">
    <property type="entry name" value="Dihydropteroate_synth-like_sf"/>
</dbReference>
<dbReference type="AlphaFoldDB" id="A0AAP3XQT1"/>
<evidence type="ECO:0000313" key="12">
    <source>
        <dbReference type="Proteomes" id="UP001301140"/>
    </source>
</evidence>
<dbReference type="NCBIfam" id="TIGR01496">
    <property type="entry name" value="DHPS"/>
    <property type="match status" value="1"/>
</dbReference>
<dbReference type="PANTHER" id="PTHR20941">
    <property type="entry name" value="FOLATE SYNTHESIS PROTEINS"/>
    <property type="match status" value="1"/>
</dbReference>
<dbReference type="PROSITE" id="PS50972">
    <property type="entry name" value="PTERIN_BINDING"/>
    <property type="match status" value="1"/>
</dbReference>
<evidence type="ECO:0000256" key="3">
    <source>
        <dbReference type="ARBA" id="ARBA00004763"/>
    </source>
</evidence>
<dbReference type="Gene3D" id="3.20.20.20">
    <property type="entry name" value="Dihydropteroate synthase-like"/>
    <property type="match status" value="1"/>
</dbReference>